<organism evidence="3 4">
    <name type="scientific">Candidatus Uhrbacteria bacterium RIFOXYC2_FULL_47_19</name>
    <dbReference type="NCBI Taxonomy" id="1802424"/>
    <lineage>
        <taxon>Bacteria</taxon>
        <taxon>Candidatus Uhriibacteriota</taxon>
    </lineage>
</organism>
<dbReference type="Gene3D" id="3.30.1310.10">
    <property type="entry name" value="Nucleoid-associated protein YbaB-like domain"/>
    <property type="match status" value="1"/>
</dbReference>
<dbReference type="PIRSF" id="PIRSF004555">
    <property type="entry name" value="UCP004555"/>
    <property type="match status" value="1"/>
</dbReference>
<dbReference type="STRING" id="1802424.A2480_03180"/>
<reference evidence="3 4" key="1">
    <citation type="journal article" date="2016" name="Nat. Commun.">
        <title>Thousands of microbial genomes shed light on interconnected biogeochemical processes in an aquifer system.</title>
        <authorList>
            <person name="Anantharaman K."/>
            <person name="Brown C.T."/>
            <person name="Hug L.A."/>
            <person name="Sharon I."/>
            <person name="Castelle C.J."/>
            <person name="Probst A.J."/>
            <person name="Thomas B.C."/>
            <person name="Singh A."/>
            <person name="Wilkins M.J."/>
            <person name="Karaoz U."/>
            <person name="Brodie E.L."/>
            <person name="Williams K.H."/>
            <person name="Hubbard S.S."/>
            <person name="Banfield J.F."/>
        </authorList>
    </citation>
    <scope>NUCLEOTIDE SEQUENCE [LARGE SCALE GENOMIC DNA]</scope>
</reference>
<dbReference type="GO" id="GO:0003677">
    <property type="term" value="F:DNA binding"/>
    <property type="evidence" value="ECO:0007669"/>
    <property type="project" value="UniProtKB-KW"/>
</dbReference>
<dbReference type="Proteomes" id="UP000176988">
    <property type="component" value="Unassembled WGS sequence"/>
</dbReference>
<dbReference type="PANTHER" id="PTHR33449:SF1">
    <property type="entry name" value="NUCLEOID-ASSOCIATED PROTEIN YBAB"/>
    <property type="match status" value="1"/>
</dbReference>
<dbReference type="InterPro" id="IPR004401">
    <property type="entry name" value="YbaB/EbfC"/>
</dbReference>
<evidence type="ECO:0000313" key="3">
    <source>
        <dbReference type="EMBL" id="OGM01001.1"/>
    </source>
</evidence>
<evidence type="ECO:0000256" key="2">
    <source>
        <dbReference type="SAM" id="Coils"/>
    </source>
</evidence>
<dbReference type="InterPro" id="IPR036894">
    <property type="entry name" value="YbaB-like_sf"/>
</dbReference>
<gene>
    <name evidence="3" type="ORF">A2480_03180</name>
</gene>
<accession>A0A1F7WDW0</accession>
<keyword evidence="2" id="KW-0175">Coiled coil</keyword>
<comment type="caution">
    <text evidence="3">The sequence shown here is derived from an EMBL/GenBank/DDBJ whole genome shotgun (WGS) entry which is preliminary data.</text>
</comment>
<dbReference type="AlphaFoldDB" id="A0A1F7WDW0"/>
<dbReference type="EMBL" id="MGFG01000020">
    <property type="protein sequence ID" value="OGM01001.1"/>
    <property type="molecule type" value="Genomic_DNA"/>
</dbReference>
<evidence type="ECO:0000256" key="1">
    <source>
        <dbReference type="ARBA" id="ARBA00023125"/>
    </source>
</evidence>
<evidence type="ECO:0000313" key="4">
    <source>
        <dbReference type="Proteomes" id="UP000176988"/>
    </source>
</evidence>
<dbReference type="Pfam" id="PF02575">
    <property type="entry name" value="YbaB_DNA_bd"/>
    <property type="match status" value="1"/>
</dbReference>
<dbReference type="NCBIfam" id="TIGR00103">
    <property type="entry name" value="DNA_YbaB_EbfC"/>
    <property type="match status" value="1"/>
</dbReference>
<dbReference type="GO" id="GO:0005829">
    <property type="term" value="C:cytosol"/>
    <property type="evidence" value="ECO:0007669"/>
    <property type="project" value="TreeGrafter"/>
</dbReference>
<proteinExistence type="predicted"/>
<sequence>MFNKLKQVKDLRDKAKQLQSKLGEVTVEGSAAWGKVRIEIDGNQSVKKINIDPDMMSDRNKLEDALREAFNDSVKKVQRKMIEVMKQSGDLNIPGLQ</sequence>
<dbReference type="PANTHER" id="PTHR33449">
    <property type="entry name" value="NUCLEOID-ASSOCIATED PROTEIN YBAB"/>
    <property type="match status" value="1"/>
</dbReference>
<feature type="coiled-coil region" evidence="2">
    <location>
        <begin position="1"/>
        <end position="28"/>
    </location>
</feature>
<name>A0A1F7WDW0_9BACT</name>
<protein>
    <submittedName>
        <fullName evidence="3">Nucleoid-associated protein, YbaB/EbfC family</fullName>
    </submittedName>
</protein>
<keyword evidence="1" id="KW-0238">DNA-binding</keyword>
<dbReference type="SUPFAM" id="SSF82607">
    <property type="entry name" value="YbaB-like"/>
    <property type="match status" value="1"/>
</dbReference>